<keyword evidence="5 7" id="KW-0472">Membrane</keyword>
<comment type="caution">
    <text evidence="8">The sequence shown here is derived from an EMBL/GenBank/DDBJ whole genome shotgun (WGS) entry which is preliminary data.</text>
</comment>
<feature type="transmembrane region" description="Helical" evidence="7">
    <location>
        <begin position="215"/>
        <end position="236"/>
    </location>
</feature>
<comment type="subcellular location">
    <subcellularLocation>
        <location evidence="1">Cell membrane</location>
        <topology evidence="1">Multi-pass membrane protein</topology>
    </subcellularLocation>
</comment>
<dbReference type="Proteomes" id="UP000093962">
    <property type="component" value="Unassembled WGS sequence"/>
</dbReference>
<organism evidence="8 9">
    <name type="scientific">Mycolicibacterium mucogenicum</name>
    <name type="common">Mycobacterium mucogenicum</name>
    <dbReference type="NCBI Taxonomy" id="56689"/>
    <lineage>
        <taxon>Bacteria</taxon>
        <taxon>Bacillati</taxon>
        <taxon>Actinomycetota</taxon>
        <taxon>Actinomycetes</taxon>
        <taxon>Mycobacteriales</taxon>
        <taxon>Mycobacteriaceae</taxon>
        <taxon>Mycolicibacterium</taxon>
    </lineage>
</organism>
<feature type="transmembrane region" description="Helical" evidence="7">
    <location>
        <begin position="62"/>
        <end position="82"/>
    </location>
</feature>
<evidence type="ECO:0000313" key="8">
    <source>
        <dbReference type="EMBL" id="OBA83024.1"/>
    </source>
</evidence>
<keyword evidence="4 7" id="KW-1133">Transmembrane helix</keyword>
<name>A0A1A0MC05_MYCMU</name>
<evidence type="ECO:0000256" key="7">
    <source>
        <dbReference type="SAM" id="Phobius"/>
    </source>
</evidence>
<feature type="transmembrane region" description="Helical" evidence="7">
    <location>
        <begin position="167"/>
        <end position="195"/>
    </location>
</feature>
<evidence type="ECO:0000256" key="3">
    <source>
        <dbReference type="ARBA" id="ARBA00022692"/>
    </source>
</evidence>
<proteinExistence type="predicted"/>
<feature type="region of interest" description="Disordered" evidence="6">
    <location>
        <begin position="250"/>
        <end position="292"/>
    </location>
</feature>
<keyword evidence="3 7" id="KW-0812">Transmembrane</keyword>
<evidence type="ECO:0000313" key="9">
    <source>
        <dbReference type="Proteomes" id="UP000093962"/>
    </source>
</evidence>
<reference evidence="8 9" key="1">
    <citation type="submission" date="2016-06" db="EMBL/GenBank/DDBJ databases">
        <authorList>
            <person name="Kjaerup R.B."/>
            <person name="Dalgaard T.S."/>
            <person name="Juul-Madsen H.R."/>
        </authorList>
    </citation>
    <scope>NUCLEOTIDE SEQUENCE [LARGE SCALE GENOMIC DNA]</scope>
    <source>
        <strain evidence="8 9">1199456.5</strain>
    </source>
</reference>
<evidence type="ECO:0000256" key="1">
    <source>
        <dbReference type="ARBA" id="ARBA00004651"/>
    </source>
</evidence>
<evidence type="ECO:0000256" key="2">
    <source>
        <dbReference type="ARBA" id="ARBA00022475"/>
    </source>
</evidence>
<sequence length="292" mass="31601">MPLLTGTFDPVAVVLVLLGIGALVRLRRRVSRARSWCLGGAIAVWALATLGAVAVYAPMLFWVRALQVLLLLYVVPFLLALSRPVSMVGTVLDPVLNSTATRVLLSPPVTSVLMLVTPWLLYLTPWYVTSMTGPLASLTRLVLPAIGFGYFYARLQVDLVPRRYPPLLSIGISVAEGLGDGILGLVLWLGPVIAYDYYAGLHRDFGPSVRQDQSYGAGILWILGDVLGVPFILLLMRALGSDERRKAAEVDAELDAAASATPPAAAADEPEADAPPSGLWWQSDPQLRDRYR</sequence>
<accession>A0A1A0MC05</accession>
<gene>
    <name evidence="8" type="ORF">A5642_26975</name>
</gene>
<keyword evidence="2" id="KW-1003">Cell membrane</keyword>
<dbReference type="RefSeq" id="WP_064860066.1">
    <property type="nucleotide sequence ID" value="NZ_LZSF01000217.1"/>
</dbReference>
<dbReference type="EMBL" id="LZSF01000217">
    <property type="protein sequence ID" value="OBA83024.1"/>
    <property type="molecule type" value="Genomic_DNA"/>
</dbReference>
<dbReference type="InterPro" id="IPR019108">
    <property type="entry name" value="Caa3_assmbl_CtaG-rel"/>
</dbReference>
<feature type="transmembrane region" description="Helical" evidence="7">
    <location>
        <begin position="103"/>
        <end position="123"/>
    </location>
</feature>
<dbReference type="GO" id="GO:0005886">
    <property type="term" value="C:plasma membrane"/>
    <property type="evidence" value="ECO:0007669"/>
    <property type="project" value="UniProtKB-SubCell"/>
</dbReference>
<dbReference type="Pfam" id="PF09678">
    <property type="entry name" value="Caa3_CtaG"/>
    <property type="match status" value="1"/>
</dbReference>
<feature type="compositionally biased region" description="Low complexity" evidence="6">
    <location>
        <begin position="255"/>
        <end position="267"/>
    </location>
</feature>
<evidence type="ECO:0000256" key="5">
    <source>
        <dbReference type="ARBA" id="ARBA00023136"/>
    </source>
</evidence>
<feature type="transmembrane region" description="Helical" evidence="7">
    <location>
        <begin position="135"/>
        <end position="155"/>
    </location>
</feature>
<feature type="transmembrane region" description="Helical" evidence="7">
    <location>
        <begin position="6"/>
        <end position="24"/>
    </location>
</feature>
<protein>
    <submittedName>
        <fullName evidence="8">Copper resistance protein CopD</fullName>
    </submittedName>
</protein>
<dbReference type="AlphaFoldDB" id="A0A1A0MC05"/>
<feature type="transmembrane region" description="Helical" evidence="7">
    <location>
        <begin position="36"/>
        <end position="56"/>
    </location>
</feature>
<evidence type="ECO:0000256" key="6">
    <source>
        <dbReference type="SAM" id="MobiDB-lite"/>
    </source>
</evidence>
<evidence type="ECO:0000256" key="4">
    <source>
        <dbReference type="ARBA" id="ARBA00022989"/>
    </source>
</evidence>